<dbReference type="AlphaFoldDB" id="A0A074Y0D1"/>
<evidence type="ECO:0000313" key="3">
    <source>
        <dbReference type="Proteomes" id="UP000030706"/>
    </source>
</evidence>
<gene>
    <name evidence="2" type="ORF">M438DRAFT_341160</name>
</gene>
<dbReference type="OrthoDB" id="5238236at2759"/>
<dbReference type="HOGENOM" id="CLU_008976_0_0_1"/>
<dbReference type="Proteomes" id="UP000030706">
    <property type="component" value="Unassembled WGS sequence"/>
</dbReference>
<dbReference type="PANTHER" id="PTHR38795">
    <property type="entry name" value="DUF6604 DOMAIN-CONTAINING PROTEIN"/>
    <property type="match status" value="1"/>
</dbReference>
<sequence>MLPNFLQSTYSTYKRDTDAIANWLATTAREYGYSPQVLEDDKTTVQPLLESQSVCQPSVQAPSTRLKGKARKLAREAASTAANCLPTASRVYTIPIKSFTILASEIVSRKKSSVSIPAVLGKTLNRAIAFRKDHNDWFSRNEDKDTSSANESHAHFISVLERVRQILAPHMATGVAHEAVKRSFKDMSLKKSTEPRTNNLFEDLEVEESSEEFLDAPVSENVASSTTKAGDNIRYQAERLSKAEEKVIAQSCLLEAVADIRTFIKGLWQRYRDREQMDLMAAAVTTNTAIEMVRKLHEDYAKSFPDDAEYIDIIKKPYDWLFTQVGEGAYELEPSDEKVDAALYAKGDEIFMTTHLILETLRNSMYTKPQLPVIDVALLNHGDTSKEWSMRSSEDKHLDDEVVLSKAWTGLVILAHMKDIVKDDLTEGVRALTMNEKVPFWLTVAAQIFLDVRHVLGPEVERPFEEMQKGARYMKSSIGQTIAFHQKLPPNPRFDPGDKTKLPHIAKVNELLLLGDLVDEALSAEGIDMKTRDEYRNFGKQHPILCGVWLFSIRHKMQQVSFDFARLWSTTVYCAHIYNAVRVEGLVPSGWEDMEVLCTLQDQNNLFMGTYPETLVECVNRSNTCMGCSPLMSARNQRRPGPIHNLSGMRTLKYAFPISDLFFGRLGIGRHSLPTNLSLVEEKIEAQYPRSVTKKSFVFYKDNNPTKLARGRPSQSSNAVNKKKLDSIDFLSGLATALHNEGVHLTFDYLRLHRTCCEVLQDMVGEIEDEAGRSLQESMFAPDFFDRDKLLWEPDFVTFLLALVSQVHMKRMPKDNRNKARRALAKAAKCIEDKTKGKAGSIGIDVVRKGFGYEWDWDSR</sequence>
<accession>A0A074Y0D1</accession>
<protein>
    <recommendedName>
        <fullName evidence="1">DUF6604 domain-containing protein</fullName>
    </recommendedName>
</protein>
<feature type="domain" description="DUF6604" evidence="1">
    <location>
        <begin position="12"/>
        <end position="300"/>
    </location>
</feature>
<evidence type="ECO:0000313" key="2">
    <source>
        <dbReference type="EMBL" id="KEQ89384.1"/>
    </source>
</evidence>
<evidence type="ECO:0000259" key="1">
    <source>
        <dbReference type="Pfam" id="PF20253"/>
    </source>
</evidence>
<dbReference type="EMBL" id="KL584974">
    <property type="protein sequence ID" value="KEQ89384.1"/>
    <property type="molecule type" value="Genomic_DNA"/>
</dbReference>
<reference evidence="2 3" key="1">
    <citation type="journal article" date="2014" name="BMC Genomics">
        <title>Genome sequencing of four Aureobasidium pullulans varieties: biotechnological potential, stress tolerance, and description of new species.</title>
        <authorList>
            <person name="Gostin Ar C."/>
            <person name="Ohm R.A."/>
            <person name="Kogej T."/>
            <person name="Sonjak S."/>
            <person name="Turk M."/>
            <person name="Zajc J."/>
            <person name="Zalar P."/>
            <person name="Grube M."/>
            <person name="Sun H."/>
            <person name="Han J."/>
            <person name="Sharma A."/>
            <person name="Chiniquy J."/>
            <person name="Ngan C.Y."/>
            <person name="Lipzen A."/>
            <person name="Barry K."/>
            <person name="Grigoriev I.V."/>
            <person name="Gunde-Cimerman N."/>
        </authorList>
    </citation>
    <scope>NUCLEOTIDE SEQUENCE [LARGE SCALE GENOMIC DNA]</scope>
    <source>
        <strain evidence="2 3">EXF-150</strain>
    </source>
</reference>
<keyword evidence="3" id="KW-1185">Reference proteome</keyword>
<dbReference type="PANTHER" id="PTHR38795:SF1">
    <property type="entry name" value="DUF6604 DOMAIN-CONTAINING PROTEIN"/>
    <property type="match status" value="1"/>
</dbReference>
<dbReference type="InterPro" id="IPR046539">
    <property type="entry name" value="DUF6604"/>
</dbReference>
<dbReference type="STRING" id="1043002.A0A074Y0D1"/>
<proteinExistence type="predicted"/>
<dbReference type="GeneID" id="40746746"/>
<dbReference type="Pfam" id="PF20253">
    <property type="entry name" value="DUF6604"/>
    <property type="match status" value="1"/>
</dbReference>
<dbReference type="RefSeq" id="XP_029765571.1">
    <property type="nucleotide sequence ID" value="XM_029904440.1"/>
</dbReference>
<name>A0A074Y0D1_AURPU</name>
<organism evidence="2 3">
    <name type="scientific">Aureobasidium pullulans EXF-150</name>
    <dbReference type="NCBI Taxonomy" id="1043002"/>
    <lineage>
        <taxon>Eukaryota</taxon>
        <taxon>Fungi</taxon>
        <taxon>Dikarya</taxon>
        <taxon>Ascomycota</taxon>
        <taxon>Pezizomycotina</taxon>
        <taxon>Dothideomycetes</taxon>
        <taxon>Dothideomycetidae</taxon>
        <taxon>Dothideales</taxon>
        <taxon>Saccotheciaceae</taxon>
        <taxon>Aureobasidium</taxon>
    </lineage>
</organism>